<evidence type="ECO:0000256" key="14">
    <source>
        <dbReference type="ARBA" id="ARBA00023175"/>
    </source>
</evidence>
<evidence type="ECO:0000256" key="18">
    <source>
        <dbReference type="SAM" id="MobiDB-lite"/>
    </source>
</evidence>
<keyword evidence="21" id="KW-1185">Reference proteome</keyword>
<evidence type="ECO:0000256" key="6">
    <source>
        <dbReference type="ARBA" id="ARBA00022737"/>
    </source>
</evidence>
<dbReference type="InterPro" id="IPR035706">
    <property type="entry name" value="AAA_9"/>
</dbReference>
<keyword evidence="14" id="KW-0505">Motor protein</keyword>
<evidence type="ECO:0000256" key="11">
    <source>
        <dbReference type="ARBA" id="ARBA00023017"/>
    </source>
</evidence>
<dbReference type="SUPFAM" id="SSF53335">
    <property type="entry name" value="S-adenosyl-L-methionine-dependent methyltransferases"/>
    <property type="match status" value="1"/>
</dbReference>
<dbReference type="Gene3D" id="1.10.8.1220">
    <property type="match status" value="1"/>
</dbReference>
<keyword evidence="9" id="KW-0067">ATP-binding</keyword>
<feature type="coiled-coil region" evidence="17">
    <location>
        <begin position="205"/>
        <end position="267"/>
    </location>
</feature>
<dbReference type="FunFam" id="1.10.8.1220:FF:000001">
    <property type="entry name" value="Dynein axonemal heavy chain 5"/>
    <property type="match status" value="1"/>
</dbReference>
<accession>A0AAX4P7W3</accession>
<dbReference type="InterPro" id="IPR029063">
    <property type="entry name" value="SAM-dependent_MTases_sf"/>
</dbReference>
<feature type="compositionally biased region" description="Basic and acidic residues" evidence="18">
    <location>
        <begin position="589"/>
        <end position="599"/>
    </location>
</feature>
<dbReference type="InterPro" id="IPR026983">
    <property type="entry name" value="DHC"/>
</dbReference>
<dbReference type="InterPro" id="IPR027417">
    <property type="entry name" value="P-loop_NTPase"/>
</dbReference>
<keyword evidence="3" id="KW-0489">Methyltransferase</keyword>
<evidence type="ECO:0000256" key="7">
    <source>
        <dbReference type="ARBA" id="ARBA00022741"/>
    </source>
</evidence>
<organism evidence="20 21">
    <name type="scientific">Chloropicon roscoffensis</name>
    <dbReference type="NCBI Taxonomy" id="1461544"/>
    <lineage>
        <taxon>Eukaryota</taxon>
        <taxon>Viridiplantae</taxon>
        <taxon>Chlorophyta</taxon>
        <taxon>Chloropicophyceae</taxon>
        <taxon>Chloropicales</taxon>
        <taxon>Chloropicaceae</taxon>
        <taxon>Chloropicon</taxon>
    </lineage>
</organism>
<evidence type="ECO:0000256" key="15">
    <source>
        <dbReference type="ARBA" id="ARBA00023212"/>
    </source>
</evidence>
<dbReference type="GO" id="GO:0051959">
    <property type="term" value="F:dynein light intermediate chain binding"/>
    <property type="evidence" value="ECO:0007669"/>
    <property type="project" value="InterPro"/>
</dbReference>
<keyword evidence="7" id="KW-0547">Nucleotide-binding</keyword>
<evidence type="ECO:0000256" key="5">
    <source>
        <dbReference type="ARBA" id="ARBA00022701"/>
    </source>
</evidence>
<evidence type="ECO:0000313" key="21">
    <source>
        <dbReference type="Proteomes" id="UP001472866"/>
    </source>
</evidence>
<dbReference type="InterPro" id="IPR001525">
    <property type="entry name" value="C5_MeTfrase"/>
</dbReference>
<keyword evidence="8" id="KW-0970">Cilium biogenesis/degradation</keyword>
<dbReference type="AlphaFoldDB" id="A0AAX4P7W3"/>
<keyword evidence="4" id="KW-0808">Transferase</keyword>
<keyword evidence="10" id="KW-0282">Flagellum</keyword>
<keyword evidence="15" id="KW-0206">Cytoskeleton</keyword>
<evidence type="ECO:0000256" key="2">
    <source>
        <dbReference type="ARBA" id="ARBA00022490"/>
    </source>
</evidence>
<feature type="compositionally biased region" description="Basic residues" evidence="18">
    <location>
        <begin position="565"/>
        <end position="583"/>
    </location>
</feature>
<dbReference type="EMBL" id="CP151505">
    <property type="protein sequence ID" value="WZN62121.1"/>
    <property type="molecule type" value="Genomic_DNA"/>
</dbReference>
<evidence type="ECO:0000256" key="13">
    <source>
        <dbReference type="ARBA" id="ARBA00023069"/>
    </source>
</evidence>
<evidence type="ECO:0000256" key="9">
    <source>
        <dbReference type="ARBA" id="ARBA00022840"/>
    </source>
</evidence>
<dbReference type="GO" id="GO:0060271">
    <property type="term" value="P:cilium assembly"/>
    <property type="evidence" value="ECO:0007669"/>
    <property type="project" value="UniProtKB-ARBA"/>
</dbReference>
<dbReference type="PANTHER" id="PTHR22878:SF63">
    <property type="entry name" value="DYNEIN AXONEMAL HEAVY CHAIN 10"/>
    <property type="match status" value="1"/>
</dbReference>
<dbReference type="GO" id="GO:0032259">
    <property type="term" value="P:methylation"/>
    <property type="evidence" value="ECO:0007669"/>
    <property type="project" value="UniProtKB-KW"/>
</dbReference>
<evidence type="ECO:0000256" key="10">
    <source>
        <dbReference type="ARBA" id="ARBA00022846"/>
    </source>
</evidence>
<feature type="region of interest" description="Disordered" evidence="18">
    <location>
        <begin position="539"/>
        <end position="607"/>
    </location>
</feature>
<evidence type="ECO:0000256" key="1">
    <source>
        <dbReference type="ARBA" id="ARBA00004611"/>
    </source>
</evidence>
<dbReference type="PANTHER" id="PTHR22878">
    <property type="entry name" value="DYNEIN HEAVY CHAIN 6, AXONEMAL-LIKE-RELATED"/>
    <property type="match status" value="1"/>
</dbReference>
<sequence length="787" mass="90218">MVYELWQDDIKEKSLPCSQPFRLEDILTSEVETTQWASEGLPGDELSIQNGILTTRSSRFPLCIDPQMQAITWIKKKEGKELEGKVKTFKDSDFLKKLELAITYGGPFLFENLDEYIDPVIDPVLNKQLVPNESGKLCITLGENEIEWDESFRLYMTSKVSNPSYGPEVGGRTSIINYSVTQQGLQAQLLNVTVRHERLDLEERREELIKDMSQNKALLKKLEDTLMHELSNATGNILDNEELINTLEETKLKATEIAEKLEKAQETAEEIDVVRSRYTPAAKRGAVLFFVMDSLSAILNMYEYSLAAFLTVFDGSLAKSKKDSNLDVRLRNIIEALTFNVYNYTCLGLFEKHKLMFSFQMTIKLLEADGKLNRKQLDFFLKGNLSLEKSDRQKPYDWIPDQGWEDLVQLAEQHKDMKPSTDIKAKDVEEVHPLATILDSVEKNEKAWKEYYNFEAPEDEKLPEDLTYRLNIFEQLLLLRCFRVDRVTVGVTKYVIEKMSEKYVLPPVLDYSRIYDQKKTNNLNSQKLAVEFVTYPPPTHRIRQNQTYPKKKKSERARESERARATVRARARSRREKMKRTRSATKAVQQKEQDAESQRARAPPPSPRLEDLRFLSLFTGLGSLEYGLLVRGVLCVAVCEREPKLELYAANQAKERTGHDPVRLGDTGKPWRPEGDLPSFSLVSAGPPCTNITPRGDCSGAAGFESGLVHDVFKFIDYSTEKNERGPKFLVLENVAGATTHPRNFFSKAPPKVWEDGECTCHDEWRCWVSVVAHEVEKRGWAGWAYR</sequence>
<keyword evidence="11" id="KW-0243">Dynein</keyword>
<dbReference type="GO" id="GO:0007018">
    <property type="term" value="P:microtubule-based movement"/>
    <property type="evidence" value="ECO:0007669"/>
    <property type="project" value="InterPro"/>
</dbReference>
<comment type="subcellular location">
    <subcellularLocation>
        <location evidence="1">Cytoplasm</location>
        <location evidence="1">Cytoskeleton</location>
        <location evidence="1">Flagellum axoneme</location>
    </subcellularLocation>
</comment>
<evidence type="ECO:0000259" key="19">
    <source>
        <dbReference type="Pfam" id="PF12781"/>
    </source>
</evidence>
<dbReference type="GO" id="GO:0005524">
    <property type="term" value="F:ATP binding"/>
    <property type="evidence" value="ECO:0007669"/>
    <property type="project" value="UniProtKB-KW"/>
</dbReference>
<dbReference type="Pfam" id="PF12781">
    <property type="entry name" value="AAA_9"/>
    <property type="match status" value="1"/>
</dbReference>
<name>A0AAX4P7W3_9CHLO</name>
<evidence type="ECO:0000256" key="3">
    <source>
        <dbReference type="ARBA" id="ARBA00022603"/>
    </source>
</evidence>
<protein>
    <submittedName>
        <fullName evidence="20">Heavy chain alpha of dynein</fullName>
    </submittedName>
</protein>
<dbReference type="Proteomes" id="UP001472866">
    <property type="component" value="Chromosome 05"/>
</dbReference>
<evidence type="ECO:0000256" key="16">
    <source>
        <dbReference type="ARBA" id="ARBA00023273"/>
    </source>
</evidence>
<dbReference type="Gene3D" id="6.10.140.1060">
    <property type="match status" value="1"/>
</dbReference>
<keyword evidence="6" id="KW-0677">Repeat</keyword>
<keyword evidence="12 17" id="KW-0175">Coiled coil</keyword>
<gene>
    <name evidence="20" type="ORF">HKI87_05g36570</name>
</gene>
<keyword evidence="16" id="KW-0966">Cell projection</keyword>
<evidence type="ECO:0000313" key="20">
    <source>
        <dbReference type="EMBL" id="WZN62121.1"/>
    </source>
</evidence>
<dbReference type="Gene3D" id="3.40.50.150">
    <property type="entry name" value="Vaccinia Virus protein VP39"/>
    <property type="match status" value="1"/>
</dbReference>
<evidence type="ECO:0000256" key="4">
    <source>
        <dbReference type="ARBA" id="ARBA00022679"/>
    </source>
</evidence>
<dbReference type="GO" id="GO:0008168">
    <property type="term" value="F:methyltransferase activity"/>
    <property type="evidence" value="ECO:0007669"/>
    <property type="project" value="UniProtKB-KW"/>
</dbReference>
<evidence type="ECO:0000256" key="8">
    <source>
        <dbReference type="ARBA" id="ARBA00022794"/>
    </source>
</evidence>
<keyword evidence="13" id="KW-0969">Cilium</keyword>
<dbReference type="FunFam" id="3.40.50.300:FF:000049">
    <property type="entry name" value="Dynein, axonemal, heavy chain 5"/>
    <property type="match status" value="1"/>
</dbReference>
<proteinExistence type="predicted"/>
<dbReference type="GO" id="GO:0005874">
    <property type="term" value="C:microtubule"/>
    <property type="evidence" value="ECO:0007669"/>
    <property type="project" value="UniProtKB-KW"/>
</dbReference>
<dbReference type="GO" id="GO:0045505">
    <property type="term" value="F:dynein intermediate chain binding"/>
    <property type="evidence" value="ECO:0007669"/>
    <property type="project" value="InterPro"/>
</dbReference>
<keyword evidence="5" id="KW-0493">Microtubule</keyword>
<feature type="domain" description="Dynein heavy chain ATP-binding dynein motor region" evidence="19">
    <location>
        <begin position="35"/>
        <end position="257"/>
    </location>
</feature>
<evidence type="ECO:0000256" key="12">
    <source>
        <dbReference type="ARBA" id="ARBA00023054"/>
    </source>
</evidence>
<dbReference type="Pfam" id="PF00145">
    <property type="entry name" value="DNA_methylase"/>
    <property type="match status" value="1"/>
</dbReference>
<dbReference type="GO" id="GO:0030286">
    <property type="term" value="C:dynein complex"/>
    <property type="evidence" value="ECO:0007669"/>
    <property type="project" value="UniProtKB-KW"/>
</dbReference>
<evidence type="ECO:0000256" key="17">
    <source>
        <dbReference type="SAM" id="Coils"/>
    </source>
</evidence>
<reference evidence="20 21" key="1">
    <citation type="submission" date="2024-03" db="EMBL/GenBank/DDBJ databases">
        <title>Complete genome sequence of the green alga Chloropicon roscoffensis RCC1871.</title>
        <authorList>
            <person name="Lemieux C."/>
            <person name="Pombert J.-F."/>
            <person name="Otis C."/>
            <person name="Turmel M."/>
        </authorList>
    </citation>
    <scope>NUCLEOTIDE SEQUENCE [LARGE SCALE GENOMIC DNA]</scope>
    <source>
        <strain evidence="20 21">RCC1871</strain>
    </source>
</reference>
<keyword evidence="2" id="KW-0963">Cytoplasm</keyword>
<dbReference type="Gene3D" id="3.40.50.300">
    <property type="entry name" value="P-loop containing nucleotide triphosphate hydrolases"/>
    <property type="match status" value="1"/>
</dbReference>